<dbReference type="EMBL" id="JADIXZ010000004">
    <property type="protein sequence ID" value="MBK6301197.1"/>
    <property type="molecule type" value="Genomic_DNA"/>
</dbReference>
<accession>A0A935IH11</accession>
<protein>
    <recommendedName>
        <fullName evidence="6">HEPN domain-containing protein</fullName>
    </recommendedName>
</protein>
<dbReference type="Proteomes" id="UP000726105">
    <property type="component" value="Unassembled WGS sequence"/>
</dbReference>
<evidence type="ECO:0000313" key="1">
    <source>
        <dbReference type="EMBL" id="MBK6301197.1"/>
    </source>
</evidence>
<evidence type="ECO:0000313" key="3">
    <source>
        <dbReference type="EMBL" id="MBL0004994.1"/>
    </source>
</evidence>
<proteinExistence type="predicted"/>
<evidence type="ECO:0000313" key="5">
    <source>
        <dbReference type="Proteomes" id="UP000726105"/>
    </source>
</evidence>
<dbReference type="Proteomes" id="UP000886632">
    <property type="component" value="Unassembled WGS sequence"/>
</dbReference>
<comment type="caution">
    <text evidence="2">The sequence shown here is derived from an EMBL/GenBank/DDBJ whole genome shotgun (WGS) entry which is preliminary data.</text>
</comment>
<dbReference type="Gene3D" id="1.20.120.330">
    <property type="entry name" value="Nucleotidyltransferases domain 2"/>
    <property type="match status" value="1"/>
</dbReference>
<gene>
    <name evidence="1" type="ORF">IPF40_09150</name>
    <name evidence="2" type="ORF">IPI13_01715</name>
    <name evidence="3" type="ORF">IPP00_13785</name>
</gene>
<evidence type="ECO:0000313" key="2">
    <source>
        <dbReference type="EMBL" id="MBK7271920.1"/>
    </source>
</evidence>
<reference evidence="4 5" key="1">
    <citation type="submission" date="2020-10" db="EMBL/GenBank/DDBJ databases">
        <title>Connecting structure to function with the recovery of over 1000 high-quality activated sludge metagenome-assembled genomes encoding full-length rRNA genes using long-read sequencing.</title>
        <authorList>
            <person name="Singleton C.M."/>
            <person name="Petriglieri F."/>
            <person name="Kristensen J.M."/>
            <person name="Kirkegaard R.H."/>
            <person name="Michaelsen T.Y."/>
            <person name="Andersen M.H."/>
            <person name="Karst S.M."/>
            <person name="Dueholm M.S."/>
            <person name="Nielsen P.H."/>
            <person name="Albertsen M."/>
        </authorList>
    </citation>
    <scope>NUCLEOTIDE SEQUENCE [LARGE SCALE GENOMIC DNA]</scope>
    <source>
        <strain evidence="1">AalE_18-Q3-R2-46_BAT3C.188</strain>
        <strain evidence="2">Ega_18-Q3-R5-49_MAXAC.001</strain>
        <strain evidence="3">Ribe_18-Q3-R11-54_MAXAC.001</strain>
    </source>
</reference>
<evidence type="ECO:0008006" key="6">
    <source>
        <dbReference type="Google" id="ProtNLM"/>
    </source>
</evidence>
<name>A0A935IH11_9MICO</name>
<dbReference type="Proteomes" id="UP000718281">
    <property type="component" value="Unassembled WGS sequence"/>
</dbReference>
<evidence type="ECO:0000313" key="4">
    <source>
        <dbReference type="Proteomes" id="UP000718281"/>
    </source>
</evidence>
<sequence>MSTLVAGGELERVTPDAALAARLLADGTRHIESARSAERLSDLTGAYQLAYDALRKAAAALLAVQGLRATSRGGHIAIQDAVQAQFGGPGSPFRSFGRIRRNRNAYEYPDSDEAGPDAGDLEDALRVAEAALTAAHALLGSGQLGVWQ</sequence>
<dbReference type="AlphaFoldDB" id="A0A935IH11"/>
<dbReference type="EMBL" id="JADKGK010000024">
    <property type="protein sequence ID" value="MBL0004994.1"/>
    <property type="molecule type" value="Genomic_DNA"/>
</dbReference>
<dbReference type="EMBL" id="JADJIB010000001">
    <property type="protein sequence ID" value="MBK7271920.1"/>
    <property type="molecule type" value="Genomic_DNA"/>
</dbReference>
<organism evidence="2 5">
    <name type="scientific">Candidatus Phosphoribacter hodrii</name>
    <dbReference type="NCBI Taxonomy" id="2953743"/>
    <lineage>
        <taxon>Bacteria</taxon>
        <taxon>Bacillati</taxon>
        <taxon>Actinomycetota</taxon>
        <taxon>Actinomycetes</taxon>
        <taxon>Micrococcales</taxon>
        <taxon>Dermatophilaceae</taxon>
        <taxon>Candidatus Phosphoribacter</taxon>
    </lineage>
</organism>